<reference evidence="2" key="1">
    <citation type="journal article" date="2012" name="Nature">
        <title>A physical, genetic and functional sequence assembly of the barley genome.</title>
        <authorList>
            <consortium name="The International Barley Genome Sequencing Consortium"/>
            <person name="Mayer K.F."/>
            <person name="Waugh R."/>
            <person name="Brown J.W."/>
            <person name="Schulman A."/>
            <person name="Langridge P."/>
            <person name="Platzer M."/>
            <person name="Fincher G.B."/>
            <person name="Muehlbauer G.J."/>
            <person name="Sato K."/>
            <person name="Close T.J."/>
            <person name="Wise R.P."/>
            <person name="Stein N."/>
        </authorList>
    </citation>
    <scope>NUCLEOTIDE SEQUENCE [LARGE SCALE GENOMIC DNA]</scope>
    <source>
        <strain evidence="2">cv. Morex</strain>
    </source>
</reference>
<proteinExistence type="predicted"/>
<reference evidence="1" key="2">
    <citation type="submission" date="2020-10" db="EMBL/GenBank/DDBJ databases">
        <authorList>
            <person name="Scholz U."/>
            <person name="Mascher M."/>
            <person name="Fiebig A."/>
        </authorList>
    </citation>
    <scope>NUCLEOTIDE SEQUENCE [LARGE SCALE GENOMIC DNA]</scope>
    <source>
        <strain evidence="1">cv. Morex</strain>
    </source>
</reference>
<evidence type="ECO:0000313" key="2">
    <source>
        <dbReference type="Proteomes" id="UP000011116"/>
    </source>
</evidence>
<dbReference type="EnsemblPlants" id="HORVU.MOREX.r3.4HG0360600.1">
    <property type="protein sequence ID" value="HORVU.MOREX.r3.4HG0360600.1.CDS1"/>
    <property type="gene ID" value="HORVU.MOREX.r3.4HG0360600"/>
</dbReference>
<accession>A0A8I6XNX7</accession>
<reference evidence="1" key="3">
    <citation type="submission" date="2022-01" db="UniProtKB">
        <authorList>
            <consortium name="EnsemblPlants"/>
        </authorList>
    </citation>
    <scope>IDENTIFICATION</scope>
    <source>
        <strain evidence="1">subsp. vulgare</strain>
    </source>
</reference>
<protein>
    <submittedName>
        <fullName evidence="1">Uncharacterized protein</fullName>
    </submittedName>
</protein>
<keyword evidence="2" id="KW-1185">Reference proteome</keyword>
<organism evidence="1 2">
    <name type="scientific">Hordeum vulgare subsp. vulgare</name>
    <name type="common">Domesticated barley</name>
    <dbReference type="NCBI Taxonomy" id="112509"/>
    <lineage>
        <taxon>Eukaryota</taxon>
        <taxon>Viridiplantae</taxon>
        <taxon>Streptophyta</taxon>
        <taxon>Embryophyta</taxon>
        <taxon>Tracheophyta</taxon>
        <taxon>Spermatophyta</taxon>
        <taxon>Magnoliopsida</taxon>
        <taxon>Liliopsida</taxon>
        <taxon>Poales</taxon>
        <taxon>Poaceae</taxon>
        <taxon>BOP clade</taxon>
        <taxon>Pooideae</taxon>
        <taxon>Triticodae</taxon>
        <taxon>Triticeae</taxon>
        <taxon>Hordeinae</taxon>
        <taxon>Hordeum</taxon>
    </lineage>
</organism>
<evidence type="ECO:0000313" key="1">
    <source>
        <dbReference type="EnsemblPlants" id="HORVU.MOREX.r3.4HG0360600.1.CDS1"/>
    </source>
</evidence>
<dbReference type="AlphaFoldDB" id="A0A8I6XNX7"/>
<dbReference type="Proteomes" id="UP000011116">
    <property type="component" value="Chromosome 4H"/>
</dbReference>
<sequence length="239" mass="26566">MNIIPGMDIGRHAISNAQGQSFLCTSTSQLSHYSSFYWHLSDPLVDLLGSIHENMSETGGAQNNFVLAASSFNFTEHERVNGHVGEDVSVQQIREAHPVDEGNNGDGLQASLLSQAATAEGYDTNAPFTSEGSSSNLRRHGTTGLVQDFMASLDDHVIEEEEEEEEIHEAALLSHRPTLHDVESTRRHLSSQHIVQLSEPANIRPKWRVLLEPGVRHALCHGMLILLDMRYCRDRYCVL</sequence>
<name>A0A8I6XNX7_HORVV</name>
<dbReference type="Gramene" id="HORVU.MOREX.r3.4HG0360600.1">
    <property type="protein sequence ID" value="HORVU.MOREX.r3.4HG0360600.1.CDS1"/>
    <property type="gene ID" value="HORVU.MOREX.r3.4HG0360600"/>
</dbReference>